<dbReference type="SUPFAM" id="SSF109755">
    <property type="entry name" value="PhoU-like"/>
    <property type="match status" value="1"/>
</dbReference>
<dbReference type="InterPro" id="IPR026022">
    <property type="entry name" value="PhoU_dom"/>
</dbReference>
<keyword evidence="2" id="KW-0614">Plasmid</keyword>
<name>A0A2Z5GAN4_9BACT</name>
<proteinExistence type="predicted"/>
<feature type="domain" description="PhoU" evidence="1">
    <location>
        <begin position="23"/>
        <end position="78"/>
    </location>
</feature>
<accession>A0A2Z5GAN4</accession>
<evidence type="ECO:0000313" key="3">
    <source>
        <dbReference type="Proteomes" id="UP000253606"/>
    </source>
</evidence>
<keyword evidence="3" id="KW-1185">Reference proteome</keyword>
<reference evidence="2 3" key="1">
    <citation type="journal article" date="2018" name="Front. Microbiol.">
        <title>Hydrolytic Capabilities as a Key to Environmental Success: Chitinolytic and Cellulolytic Acidobacteria From Acidic Sub-arctic Soils and Boreal Peatlands.</title>
        <authorList>
            <person name="Belova S.E."/>
            <person name="Ravin N.V."/>
            <person name="Pankratov T.A."/>
            <person name="Rakitin A.L."/>
            <person name="Ivanova A.A."/>
            <person name="Beletsky A.V."/>
            <person name="Mardanov A.V."/>
            <person name="Sinninghe Damste J.S."/>
            <person name="Dedysh S.N."/>
        </authorList>
    </citation>
    <scope>NUCLEOTIDE SEQUENCE [LARGE SCALE GENOMIC DNA]</scope>
    <source>
        <strain evidence="2 3">SBC82</strain>
        <plasmid evidence="3">pacpol4</plasmid>
    </source>
</reference>
<sequence>MGIAHRALDLLVYDTAELPVDIAGMGEVASRMICTAVQALLEADAFLAESVMIMDDEIDQMNRVARKGLIGVIQQTPDVMLQALNGILIAEPRADRRPRLKHRRRRNLLVRGADVRHQLRLAMD</sequence>
<dbReference type="InterPro" id="IPR038078">
    <property type="entry name" value="PhoU-like_sf"/>
</dbReference>
<dbReference type="Pfam" id="PF01895">
    <property type="entry name" value="PhoU"/>
    <property type="match status" value="1"/>
</dbReference>
<dbReference type="Proteomes" id="UP000253606">
    <property type="component" value="Plasmid pACPOL4"/>
</dbReference>
<dbReference type="AlphaFoldDB" id="A0A2Z5GAN4"/>
<gene>
    <name evidence="2" type="ORF">ACPOL_6977</name>
</gene>
<dbReference type="KEGG" id="abas:ACPOL_6977"/>
<geneLocation type="plasmid" evidence="3">
    <name>pacpol4</name>
</geneLocation>
<organism evidence="2 3">
    <name type="scientific">Acidisarcina polymorpha</name>
    <dbReference type="NCBI Taxonomy" id="2211140"/>
    <lineage>
        <taxon>Bacteria</taxon>
        <taxon>Pseudomonadati</taxon>
        <taxon>Acidobacteriota</taxon>
        <taxon>Terriglobia</taxon>
        <taxon>Terriglobales</taxon>
        <taxon>Acidobacteriaceae</taxon>
        <taxon>Acidisarcina</taxon>
    </lineage>
</organism>
<evidence type="ECO:0000313" key="2">
    <source>
        <dbReference type="EMBL" id="AXC16181.1"/>
    </source>
</evidence>
<protein>
    <submittedName>
        <fullName evidence="2">Phosphate transport system regulatory protein PhoU</fullName>
    </submittedName>
</protein>
<dbReference type="EMBL" id="CP030843">
    <property type="protein sequence ID" value="AXC16181.1"/>
    <property type="molecule type" value="Genomic_DNA"/>
</dbReference>
<evidence type="ECO:0000259" key="1">
    <source>
        <dbReference type="Pfam" id="PF01895"/>
    </source>
</evidence>
<dbReference type="Gene3D" id="1.20.58.220">
    <property type="entry name" value="Phosphate transport system protein phou homolog 2, domain 2"/>
    <property type="match status" value="1"/>
</dbReference>